<comment type="subcellular location">
    <subcellularLocation>
        <location evidence="1">Endomembrane system</location>
        <topology evidence="1">Multi-pass membrane protein</topology>
    </subcellularLocation>
</comment>
<evidence type="ECO:0000313" key="10">
    <source>
        <dbReference type="Proteomes" id="UP001152607"/>
    </source>
</evidence>
<evidence type="ECO:0000256" key="1">
    <source>
        <dbReference type="ARBA" id="ARBA00004127"/>
    </source>
</evidence>
<feature type="transmembrane region" description="Helical" evidence="7">
    <location>
        <begin position="83"/>
        <end position="107"/>
    </location>
</feature>
<dbReference type="GO" id="GO:0012505">
    <property type="term" value="C:endomembrane system"/>
    <property type="evidence" value="ECO:0007669"/>
    <property type="project" value="UniProtKB-SubCell"/>
</dbReference>
<evidence type="ECO:0000256" key="4">
    <source>
        <dbReference type="ARBA" id="ARBA00022989"/>
    </source>
</evidence>
<keyword evidence="4 7" id="KW-1133">Transmembrane helix</keyword>
<feature type="transmembrane region" description="Helical" evidence="7">
    <location>
        <begin position="408"/>
        <end position="430"/>
    </location>
</feature>
<feature type="transmembrane region" description="Helical" evidence="7">
    <location>
        <begin position="376"/>
        <end position="396"/>
    </location>
</feature>
<evidence type="ECO:0000259" key="8">
    <source>
        <dbReference type="PROSITE" id="PS50850"/>
    </source>
</evidence>
<evidence type="ECO:0000256" key="2">
    <source>
        <dbReference type="ARBA" id="ARBA00022448"/>
    </source>
</evidence>
<accession>A0A9W4URG8</accession>
<feature type="transmembrane region" description="Helical" evidence="7">
    <location>
        <begin position="306"/>
        <end position="324"/>
    </location>
</feature>
<name>A0A9W4URG8_9PLEO</name>
<evidence type="ECO:0000256" key="3">
    <source>
        <dbReference type="ARBA" id="ARBA00022692"/>
    </source>
</evidence>
<dbReference type="AlphaFoldDB" id="A0A9W4URG8"/>
<feature type="domain" description="Major facilitator superfamily (MFS) profile" evidence="8">
    <location>
        <begin position="85"/>
        <end position="572"/>
    </location>
</feature>
<dbReference type="InterPro" id="IPR011701">
    <property type="entry name" value="MFS"/>
</dbReference>
<dbReference type="InterPro" id="IPR020846">
    <property type="entry name" value="MFS_dom"/>
</dbReference>
<feature type="transmembrane region" description="Helical" evidence="7">
    <location>
        <begin position="150"/>
        <end position="169"/>
    </location>
</feature>
<proteinExistence type="predicted"/>
<dbReference type="OrthoDB" id="3437016at2759"/>
<dbReference type="GO" id="GO:0015174">
    <property type="term" value="F:basic amino acid transmembrane transporter activity"/>
    <property type="evidence" value="ECO:0007669"/>
    <property type="project" value="TreeGrafter"/>
</dbReference>
<dbReference type="PROSITE" id="PS50850">
    <property type="entry name" value="MFS"/>
    <property type="match status" value="1"/>
</dbReference>
<feature type="transmembrane region" description="Helical" evidence="7">
    <location>
        <begin position="481"/>
        <end position="499"/>
    </location>
</feature>
<dbReference type="GO" id="GO:0000329">
    <property type="term" value="C:fungal-type vacuole membrane"/>
    <property type="evidence" value="ECO:0007669"/>
    <property type="project" value="TreeGrafter"/>
</dbReference>
<evidence type="ECO:0000256" key="6">
    <source>
        <dbReference type="SAM" id="MobiDB-lite"/>
    </source>
</evidence>
<reference evidence="9" key="1">
    <citation type="submission" date="2023-01" db="EMBL/GenBank/DDBJ databases">
        <authorList>
            <person name="Van Ghelder C."/>
            <person name="Rancurel C."/>
        </authorList>
    </citation>
    <scope>NUCLEOTIDE SEQUENCE</scope>
    <source>
        <strain evidence="9">CNCM I-4278</strain>
    </source>
</reference>
<evidence type="ECO:0000256" key="5">
    <source>
        <dbReference type="ARBA" id="ARBA00023136"/>
    </source>
</evidence>
<feature type="transmembrane region" description="Helical" evidence="7">
    <location>
        <begin position="276"/>
        <end position="300"/>
    </location>
</feature>
<dbReference type="InterPro" id="IPR036259">
    <property type="entry name" value="MFS_trans_sf"/>
</dbReference>
<feature type="transmembrane region" description="Helical" evidence="7">
    <location>
        <begin position="235"/>
        <end position="256"/>
    </location>
</feature>
<feature type="transmembrane region" description="Helical" evidence="7">
    <location>
        <begin position="542"/>
        <end position="567"/>
    </location>
</feature>
<organism evidence="9 10">
    <name type="scientific">Periconia digitata</name>
    <dbReference type="NCBI Taxonomy" id="1303443"/>
    <lineage>
        <taxon>Eukaryota</taxon>
        <taxon>Fungi</taxon>
        <taxon>Dikarya</taxon>
        <taxon>Ascomycota</taxon>
        <taxon>Pezizomycotina</taxon>
        <taxon>Dothideomycetes</taxon>
        <taxon>Pleosporomycetidae</taxon>
        <taxon>Pleosporales</taxon>
        <taxon>Massarineae</taxon>
        <taxon>Periconiaceae</taxon>
        <taxon>Periconia</taxon>
    </lineage>
</organism>
<comment type="caution">
    <text evidence="9">The sequence shown here is derived from an EMBL/GenBank/DDBJ whole genome shotgun (WGS) entry which is preliminary data.</text>
</comment>
<sequence length="579" mass="63334">MSYHKTLSPWYTACIRHYLPASWSTSENMAHTHSKSYDQSNPTERSPLLGNARENRHENYDSVTEESSTETIEREGPPTSRRIIILGSIWVGCFLNAIDTTIIASLAVPISNDFGSFELLSWLATAFMIGQTALAPLSGRLTDIFGRRSGLVLSNIAFGLGTLMCGLATDVWVIILGRAIAGIGGGGLNSISAFITTDLIPLRQRGLWQGVSNLLWGVGAGLGGFYGGWIHDSIGWRWAFLIQVPLIFISMVLVMLTVPATPSDPDDKPKLKRIDFLGSFILVTLLVLLLLGLACGGNLLPWSHPFVLASLSCALALLPLFVYVETHFASEPIISIPLLLNRTVAGACLTNLFDTMIEYVLHFYGPIFFQTLGFSATRAGTILIPQAVGVAMGSIITGYTMKRTGRYWWLNILLETTKLASAVMLMLLASRTGPLWPVYICYFVAGYCFAGMLTTCLVGLVSAVDHKDQALVTSASYTFRYMGSALGVSVSSAVFQNVLNRELWRRFAGNTDAKTIIESVRSKMENIQDLPDRWAEAVLDSYMSAVTGVWGAVVVISVLALGTCFLMREHELPSTLRRK</sequence>
<dbReference type="EMBL" id="CAOQHR010000011">
    <property type="protein sequence ID" value="CAI6340800.1"/>
    <property type="molecule type" value="Genomic_DNA"/>
</dbReference>
<feature type="compositionally biased region" description="Polar residues" evidence="6">
    <location>
        <begin position="33"/>
        <end position="44"/>
    </location>
</feature>
<evidence type="ECO:0000313" key="9">
    <source>
        <dbReference type="EMBL" id="CAI6340800.1"/>
    </source>
</evidence>
<keyword evidence="3 7" id="KW-0812">Transmembrane</keyword>
<dbReference type="Proteomes" id="UP001152607">
    <property type="component" value="Unassembled WGS sequence"/>
</dbReference>
<evidence type="ECO:0000256" key="7">
    <source>
        <dbReference type="SAM" id="Phobius"/>
    </source>
</evidence>
<dbReference type="PANTHER" id="PTHR23501">
    <property type="entry name" value="MAJOR FACILITATOR SUPERFAMILY"/>
    <property type="match status" value="1"/>
</dbReference>
<keyword evidence="2" id="KW-0813">Transport</keyword>
<dbReference type="SUPFAM" id="SSF103473">
    <property type="entry name" value="MFS general substrate transporter"/>
    <property type="match status" value="2"/>
</dbReference>
<keyword evidence="5 7" id="KW-0472">Membrane</keyword>
<dbReference type="Pfam" id="PF07690">
    <property type="entry name" value="MFS_1"/>
    <property type="match status" value="1"/>
</dbReference>
<keyword evidence="10" id="KW-1185">Reference proteome</keyword>
<dbReference type="PANTHER" id="PTHR23501:SF191">
    <property type="entry name" value="VACUOLAR BASIC AMINO ACID TRANSPORTER 4"/>
    <property type="match status" value="1"/>
</dbReference>
<feature type="transmembrane region" description="Helical" evidence="7">
    <location>
        <begin position="119"/>
        <end position="138"/>
    </location>
</feature>
<feature type="transmembrane region" description="Helical" evidence="7">
    <location>
        <begin position="207"/>
        <end position="229"/>
    </location>
</feature>
<dbReference type="Gene3D" id="1.20.1250.20">
    <property type="entry name" value="MFS general substrate transporter like domains"/>
    <property type="match status" value="2"/>
</dbReference>
<feature type="transmembrane region" description="Helical" evidence="7">
    <location>
        <begin position="436"/>
        <end position="461"/>
    </location>
</feature>
<feature type="region of interest" description="Disordered" evidence="6">
    <location>
        <begin position="33"/>
        <end position="75"/>
    </location>
</feature>
<protein>
    <recommendedName>
        <fullName evidence="8">Major facilitator superfamily (MFS) profile domain-containing protein</fullName>
    </recommendedName>
</protein>
<gene>
    <name evidence="9" type="ORF">PDIGIT_LOCUS13985</name>
</gene>